<dbReference type="InterPro" id="IPR034660">
    <property type="entry name" value="DinB/YfiT-like"/>
</dbReference>
<dbReference type="InterPro" id="IPR016187">
    <property type="entry name" value="CTDL_fold"/>
</dbReference>
<name>A0ABM8UBV3_9GAMM</name>
<evidence type="ECO:0000256" key="3">
    <source>
        <dbReference type="ARBA" id="ARBA00037882"/>
    </source>
</evidence>
<gene>
    <name evidence="6" type="primary">egtB_1</name>
    <name evidence="6" type="ORF">LYB30171_00133</name>
</gene>
<dbReference type="PANTHER" id="PTHR23150:SF36">
    <property type="entry name" value="HERCYNINE OXYGENASE"/>
    <property type="match status" value="1"/>
</dbReference>
<feature type="domain" description="DinB-like" evidence="5">
    <location>
        <begin position="25"/>
        <end position="152"/>
    </location>
</feature>
<keyword evidence="1 6" id="KW-0560">Oxidoreductase</keyword>
<evidence type="ECO:0000313" key="7">
    <source>
        <dbReference type="Proteomes" id="UP000680116"/>
    </source>
</evidence>
<dbReference type="InterPro" id="IPR042095">
    <property type="entry name" value="SUMF_sf"/>
</dbReference>
<evidence type="ECO:0000259" key="4">
    <source>
        <dbReference type="Pfam" id="PF03781"/>
    </source>
</evidence>
<sequence>MLSTPVPPAGTPDTEPARTALADHYRAVRDRTSHLAAPLSAEDAMVQSMPEASPAKWHLAHTTWFFDRFVLSDRPGAPPVDPGWDHLFNSYYRSVGNAHAQARRGLLSRPSLARVHDYRRQVDERVLALLAGETDAPTRQRITLGLHHEQQHQELLLTDIKHALWNNPLRPAYRDDLPRTPGALQPLDWVRFDEAVVDVGAPAWPGASGFAYDNESPRHRVLVGAHALASRPVTNAEYRAFIDDGGYRTAALWLSDGLDTVEREGWCRPLYWDEGLETEFTLGGMRPIDPAAPVCHLSHYEADAFVRWAGARLPTEFEWERAAAAARGSGDITGNFADAGRLHPTAAPVAPGGDLSQLFGDVWEWTSSAYVPYPGFREMPGALGEYNGKFMSGQQVLRGGSCATAADHLRASYRNFFRPAARWQFSGVRLARDAR</sequence>
<dbReference type="RefSeq" id="WP_215219171.1">
    <property type="nucleotide sequence ID" value="NZ_OU015430.1"/>
</dbReference>
<feature type="domain" description="Sulfatase-modifying factor enzyme-like" evidence="4">
    <location>
        <begin position="208"/>
        <end position="432"/>
    </location>
</feature>
<evidence type="ECO:0000259" key="5">
    <source>
        <dbReference type="Pfam" id="PF12867"/>
    </source>
</evidence>
<dbReference type="PANTHER" id="PTHR23150">
    <property type="entry name" value="SULFATASE MODIFYING FACTOR 1, 2"/>
    <property type="match status" value="1"/>
</dbReference>
<keyword evidence="2" id="KW-0408">Iron</keyword>
<evidence type="ECO:0000256" key="2">
    <source>
        <dbReference type="ARBA" id="ARBA00023004"/>
    </source>
</evidence>
<dbReference type="SUPFAM" id="SSF56436">
    <property type="entry name" value="C-type lectin-like"/>
    <property type="match status" value="1"/>
</dbReference>
<dbReference type="EMBL" id="OU015430">
    <property type="protein sequence ID" value="CAG4967839.1"/>
    <property type="molecule type" value="Genomic_DNA"/>
</dbReference>
<organism evidence="6 7">
    <name type="scientific">Novilysobacter luteus</name>
    <dbReference type="NCBI Taxonomy" id="2822368"/>
    <lineage>
        <taxon>Bacteria</taxon>
        <taxon>Pseudomonadati</taxon>
        <taxon>Pseudomonadota</taxon>
        <taxon>Gammaproteobacteria</taxon>
        <taxon>Lysobacterales</taxon>
        <taxon>Lysobacteraceae</taxon>
        <taxon>Novilysobacter</taxon>
    </lineage>
</organism>
<dbReference type="InterPro" id="IPR024775">
    <property type="entry name" value="DinB-like"/>
</dbReference>
<dbReference type="Gene3D" id="1.20.120.450">
    <property type="entry name" value="dinb family like domain"/>
    <property type="match status" value="1"/>
</dbReference>
<protein>
    <submittedName>
        <fullName evidence="6">Hercynine oxygenase</fullName>
        <ecNumber evidence="6">1.14.99.50</ecNumber>
    </submittedName>
</protein>
<dbReference type="Proteomes" id="UP000680116">
    <property type="component" value="Chromosome"/>
</dbReference>
<dbReference type="InterPro" id="IPR051043">
    <property type="entry name" value="Sulfatase_Mod_Factor_Kinase"/>
</dbReference>
<dbReference type="SUPFAM" id="SSF109854">
    <property type="entry name" value="DinB/YfiT-like putative metalloenzymes"/>
    <property type="match status" value="1"/>
</dbReference>
<dbReference type="InterPro" id="IPR005532">
    <property type="entry name" value="SUMF_dom"/>
</dbReference>
<dbReference type="Gene3D" id="3.90.1580.10">
    <property type="entry name" value="paralog of FGE (formylglycine-generating enzyme)"/>
    <property type="match status" value="1"/>
</dbReference>
<dbReference type="NCBIfam" id="TIGR03440">
    <property type="entry name" value="egtB_TIGR03440"/>
    <property type="match status" value="1"/>
</dbReference>
<keyword evidence="7" id="KW-1185">Reference proteome</keyword>
<proteinExistence type="predicted"/>
<reference evidence="6 7" key="1">
    <citation type="submission" date="2021-04" db="EMBL/GenBank/DDBJ databases">
        <authorList>
            <person name="Rodrigo-Torres L."/>
            <person name="Arahal R. D."/>
            <person name="Lucena T."/>
        </authorList>
    </citation>
    <scope>NUCLEOTIDE SEQUENCE [LARGE SCALE GENOMIC DNA]</scope>
    <source>
        <strain evidence="6 7">CECT 30171</strain>
    </source>
</reference>
<comment type="pathway">
    <text evidence="3">Amino-acid biosynthesis; ergothioneine biosynthesis.</text>
</comment>
<dbReference type="EC" id="1.14.99.50" evidence="6"/>
<evidence type="ECO:0000256" key="1">
    <source>
        <dbReference type="ARBA" id="ARBA00023002"/>
    </source>
</evidence>
<dbReference type="Pfam" id="PF03781">
    <property type="entry name" value="FGE-sulfatase"/>
    <property type="match status" value="1"/>
</dbReference>
<dbReference type="InterPro" id="IPR017806">
    <property type="entry name" value="EgtB"/>
</dbReference>
<dbReference type="GO" id="GO:0044875">
    <property type="term" value="F:gamma-glutamyl hercynylcysteine sulfoxide synthase activity"/>
    <property type="evidence" value="ECO:0007669"/>
    <property type="project" value="UniProtKB-EC"/>
</dbReference>
<evidence type="ECO:0000313" key="6">
    <source>
        <dbReference type="EMBL" id="CAG4967839.1"/>
    </source>
</evidence>
<dbReference type="Pfam" id="PF12867">
    <property type="entry name" value="DinB_2"/>
    <property type="match status" value="1"/>
</dbReference>
<accession>A0ABM8UBV3</accession>